<feature type="transmembrane region" description="Helical" evidence="6">
    <location>
        <begin position="434"/>
        <end position="455"/>
    </location>
</feature>
<organism evidence="7 8">
    <name type="scientific">Pseudaminobacter salicylatoxidans</name>
    <dbReference type="NCBI Taxonomy" id="93369"/>
    <lineage>
        <taxon>Bacteria</taxon>
        <taxon>Pseudomonadati</taxon>
        <taxon>Pseudomonadota</taxon>
        <taxon>Alphaproteobacteria</taxon>
        <taxon>Hyphomicrobiales</taxon>
        <taxon>Phyllobacteriaceae</taxon>
        <taxon>Pseudaminobacter</taxon>
    </lineage>
</organism>
<dbReference type="GO" id="GO:0005886">
    <property type="term" value="C:plasma membrane"/>
    <property type="evidence" value="ECO:0007669"/>
    <property type="project" value="UniProtKB-SubCell"/>
</dbReference>
<feature type="transmembrane region" description="Helical" evidence="6">
    <location>
        <begin position="402"/>
        <end position="422"/>
    </location>
</feature>
<keyword evidence="8" id="KW-1185">Reference proteome</keyword>
<dbReference type="STRING" id="1192868.GCA_000304395_03506"/>
<evidence type="ECO:0000256" key="2">
    <source>
        <dbReference type="ARBA" id="ARBA00022475"/>
    </source>
</evidence>
<feature type="transmembrane region" description="Helical" evidence="6">
    <location>
        <begin position="296"/>
        <end position="319"/>
    </location>
</feature>
<feature type="transmembrane region" description="Helical" evidence="6">
    <location>
        <begin position="94"/>
        <end position="117"/>
    </location>
</feature>
<feature type="transmembrane region" description="Helical" evidence="6">
    <location>
        <begin position="198"/>
        <end position="219"/>
    </location>
</feature>
<evidence type="ECO:0000313" key="8">
    <source>
        <dbReference type="Proteomes" id="UP000245396"/>
    </source>
</evidence>
<reference evidence="7 8" key="1">
    <citation type="submission" date="2018-05" db="EMBL/GenBank/DDBJ databases">
        <title>Genomic Encyclopedia of Type Strains, Phase IV (KMG-IV): sequencing the most valuable type-strain genomes for metagenomic binning, comparative biology and taxonomic classification.</title>
        <authorList>
            <person name="Goeker M."/>
        </authorList>
    </citation>
    <scope>NUCLEOTIDE SEQUENCE [LARGE SCALE GENOMIC DNA]</scope>
    <source>
        <strain evidence="7 8">DSM 6986</strain>
    </source>
</reference>
<sequence>MQPRVQDRCSLQFRGFRNGALNIACQYCPDIMTPTNEMQSTRRIGRIGALLSQQRGLLRDYFSAVSGAGGRLVFSLIYFVALANTLSLADFGRFATASAAGVMLSRLLSFGFISALYRTATIRPNLIGTYTAGFLLLGVMSLPVLALASGVVYLLFFKGEMALAIFAAVVFAEALLWRPVEVVIIVNNGRGRFGRASVMSIMGTLLRALFAAVFLFWPSRTLADWSFFYIAANAVSLLIAGIWFYPRQRLRLRMPLYMRRLTDSVYVAGSEVLFYLQMEFDKLLVLSIGGPHLAGLYAIIMRLVDLTAIPIRTFSMMLVQRMMRAPEMLKRLRVRVGIELGVFVVSTLALLVLAVILHFFPNALGRNVGEAAPLVLLAVFVPGLRNLVEYQAELLFARGQTLLRAINLALLAGLKALLLTYVLTRGLETSQLIWVLNGVFALLWLVSAALTYPALRRPARAI</sequence>
<evidence type="ECO:0000256" key="5">
    <source>
        <dbReference type="ARBA" id="ARBA00023136"/>
    </source>
</evidence>
<accession>A0A316C091</accession>
<feature type="transmembrane region" description="Helical" evidence="6">
    <location>
        <begin position="225"/>
        <end position="245"/>
    </location>
</feature>
<dbReference type="EMBL" id="QGGG01000014">
    <property type="protein sequence ID" value="PWJ79821.1"/>
    <property type="molecule type" value="Genomic_DNA"/>
</dbReference>
<gene>
    <name evidence="7" type="ORF">C7441_11498</name>
</gene>
<evidence type="ECO:0000313" key="7">
    <source>
        <dbReference type="EMBL" id="PWJ79821.1"/>
    </source>
</evidence>
<evidence type="ECO:0000256" key="4">
    <source>
        <dbReference type="ARBA" id="ARBA00022989"/>
    </source>
</evidence>
<keyword evidence="4 6" id="KW-1133">Transmembrane helix</keyword>
<keyword evidence="5 6" id="KW-0472">Membrane</keyword>
<dbReference type="PANTHER" id="PTHR30250:SF11">
    <property type="entry name" value="O-ANTIGEN TRANSPORTER-RELATED"/>
    <property type="match status" value="1"/>
</dbReference>
<dbReference type="Proteomes" id="UP000245396">
    <property type="component" value="Unassembled WGS sequence"/>
</dbReference>
<evidence type="ECO:0000256" key="1">
    <source>
        <dbReference type="ARBA" id="ARBA00004651"/>
    </source>
</evidence>
<name>A0A316C091_PSESE</name>
<comment type="subcellular location">
    <subcellularLocation>
        <location evidence="1">Cell membrane</location>
        <topology evidence="1">Multi-pass membrane protein</topology>
    </subcellularLocation>
</comment>
<feature type="transmembrane region" description="Helical" evidence="6">
    <location>
        <begin position="257"/>
        <end position="276"/>
    </location>
</feature>
<evidence type="ECO:0000256" key="6">
    <source>
        <dbReference type="SAM" id="Phobius"/>
    </source>
</evidence>
<dbReference type="AlphaFoldDB" id="A0A316C091"/>
<feature type="transmembrane region" description="Helical" evidence="6">
    <location>
        <begin position="162"/>
        <end position="186"/>
    </location>
</feature>
<feature type="transmembrane region" description="Helical" evidence="6">
    <location>
        <begin position="372"/>
        <end position="390"/>
    </location>
</feature>
<feature type="transmembrane region" description="Helical" evidence="6">
    <location>
        <begin position="129"/>
        <end position="156"/>
    </location>
</feature>
<evidence type="ECO:0000256" key="3">
    <source>
        <dbReference type="ARBA" id="ARBA00022692"/>
    </source>
</evidence>
<protein>
    <submittedName>
        <fullName evidence="7">O-antigen/teichoic acid export membrane protein</fullName>
    </submittedName>
</protein>
<proteinExistence type="predicted"/>
<dbReference type="PANTHER" id="PTHR30250">
    <property type="entry name" value="PST FAMILY PREDICTED COLANIC ACID TRANSPORTER"/>
    <property type="match status" value="1"/>
</dbReference>
<feature type="transmembrane region" description="Helical" evidence="6">
    <location>
        <begin position="61"/>
        <end position="82"/>
    </location>
</feature>
<keyword evidence="3 6" id="KW-0812">Transmembrane</keyword>
<comment type="caution">
    <text evidence="7">The sequence shown here is derived from an EMBL/GenBank/DDBJ whole genome shotgun (WGS) entry which is preliminary data.</text>
</comment>
<feature type="transmembrane region" description="Helical" evidence="6">
    <location>
        <begin position="340"/>
        <end position="360"/>
    </location>
</feature>
<keyword evidence="2" id="KW-1003">Cell membrane</keyword>
<dbReference type="InterPro" id="IPR050833">
    <property type="entry name" value="Poly_Biosynth_Transport"/>
</dbReference>